<dbReference type="EMBL" id="JBJKTR010000015">
    <property type="protein sequence ID" value="KAL3341207.1"/>
    <property type="molecule type" value="Genomic_DNA"/>
</dbReference>
<accession>A0ABD2SAS9</accession>
<reference evidence="1 2" key="1">
    <citation type="submission" date="2024-05" db="EMBL/GenBank/DDBJ databases">
        <title>De novo assembly of an allotetraploid wild potato.</title>
        <authorList>
            <person name="Hosaka A.J."/>
        </authorList>
    </citation>
    <scope>NUCLEOTIDE SEQUENCE [LARGE SCALE GENOMIC DNA]</scope>
    <source>
        <tissue evidence="1">Young leaves</tissue>
    </source>
</reference>
<proteinExistence type="predicted"/>
<name>A0ABD2SAS9_9SOLN</name>
<protein>
    <submittedName>
        <fullName evidence="1">Uncharacterized protein</fullName>
    </submittedName>
</protein>
<dbReference type="AlphaFoldDB" id="A0ABD2SAS9"/>
<comment type="caution">
    <text evidence="1">The sequence shown here is derived from an EMBL/GenBank/DDBJ whole genome shotgun (WGS) entry which is preliminary data.</text>
</comment>
<organism evidence="1 2">
    <name type="scientific">Solanum stoloniferum</name>
    <dbReference type="NCBI Taxonomy" id="62892"/>
    <lineage>
        <taxon>Eukaryota</taxon>
        <taxon>Viridiplantae</taxon>
        <taxon>Streptophyta</taxon>
        <taxon>Embryophyta</taxon>
        <taxon>Tracheophyta</taxon>
        <taxon>Spermatophyta</taxon>
        <taxon>Magnoliopsida</taxon>
        <taxon>eudicotyledons</taxon>
        <taxon>Gunneridae</taxon>
        <taxon>Pentapetalae</taxon>
        <taxon>asterids</taxon>
        <taxon>lamiids</taxon>
        <taxon>Solanales</taxon>
        <taxon>Solanaceae</taxon>
        <taxon>Solanoideae</taxon>
        <taxon>Solaneae</taxon>
        <taxon>Solanum</taxon>
    </lineage>
</organism>
<keyword evidence="2" id="KW-1185">Reference proteome</keyword>
<dbReference type="Proteomes" id="UP001627284">
    <property type="component" value="Unassembled WGS sequence"/>
</dbReference>
<evidence type="ECO:0000313" key="2">
    <source>
        <dbReference type="Proteomes" id="UP001627284"/>
    </source>
</evidence>
<gene>
    <name evidence="1" type="ORF">AABB24_025657</name>
</gene>
<sequence length="108" mass="12148">MLIDLKMGCDDDFLLSGLIIYFTALRRCDPYLGATSSANRCLAAMACVGFSLHVHKQQTLSPKVYGKHVMVLNVWSFLGTKIPTLVFQFLLNPIFRCSSPSNFILKMR</sequence>
<evidence type="ECO:0000313" key="1">
    <source>
        <dbReference type="EMBL" id="KAL3341207.1"/>
    </source>
</evidence>